<evidence type="ECO:0000256" key="4">
    <source>
        <dbReference type="ARBA" id="ARBA00023136"/>
    </source>
</evidence>
<keyword evidence="3 7" id="KW-1133">Transmembrane helix</keyword>
<comment type="subcellular location">
    <subcellularLocation>
        <location evidence="1">Membrane</location>
        <topology evidence="1">Multi-pass membrane protein</topology>
    </subcellularLocation>
</comment>
<feature type="compositionally biased region" description="Polar residues" evidence="6">
    <location>
        <begin position="1"/>
        <end position="10"/>
    </location>
</feature>
<dbReference type="GO" id="GO:0016020">
    <property type="term" value="C:membrane"/>
    <property type="evidence" value="ECO:0007669"/>
    <property type="project" value="UniProtKB-SubCell"/>
</dbReference>
<feature type="transmembrane region" description="Helical" evidence="7">
    <location>
        <begin position="225"/>
        <end position="244"/>
    </location>
</feature>
<reference evidence="9 10" key="1">
    <citation type="submission" date="2018-11" db="EMBL/GenBank/DDBJ databases">
        <title>Genome sequence and assembly of Colletotrichum spinosum.</title>
        <authorList>
            <person name="Gan P."/>
            <person name="Shirasu K."/>
        </authorList>
    </citation>
    <scope>NUCLEOTIDE SEQUENCE [LARGE SCALE GENOMIC DNA]</scope>
    <source>
        <strain evidence="9 10">CBS 515.97</strain>
    </source>
</reference>
<evidence type="ECO:0000256" key="2">
    <source>
        <dbReference type="ARBA" id="ARBA00022692"/>
    </source>
</evidence>
<evidence type="ECO:0000256" key="6">
    <source>
        <dbReference type="SAM" id="MobiDB-lite"/>
    </source>
</evidence>
<evidence type="ECO:0000313" key="10">
    <source>
        <dbReference type="Proteomes" id="UP000295083"/>
    </source>
</evidence>
<accession>A0A4R8PX59</accession>
<sequence>MVASPSSNLARPTGAPPGGDGPPAHTDFVYDVGMARATVAFGAIVTMITTGSIVARLYSRYFVTKHVRIDDAWAVGALLSTICVLIVQAIFAMVYLPEATSMIIAGDKGSRIPYATNITYNIAMALLKMTFLFQFYHIFRQVRAMRMVYVVAIGVVSAWSLAQILLTILVCIPVEANWNTNIQVKCLPSVISTYVNATGTILTDIIVLFLPLPTLLSLKLRGRQIWAVLGVFGVGAIVPVISAGRIQSLSRPPPKGYLSTACWTIAELGVGITAASLATIRHLMDRRQLAAGFEWTNIINGKDYENSMWSDTDLWTYDWDSQDRSADPSWKVRVILKGTNLDHLRQVDIRNVLELKHILFVTLAQRIDESTYKEVMRYGHGVYGNDLTSKSLGLWDQRQGMPKDLEEFLKPLHPRAKPDSIPAQADASPPTPSLPRYEDVLALESTTCGA</sequence>
<feature type="transmembrane region" description="Helical" evidence="7">
    <location>
        <begin position="37"/>
        <end position="59"/>
    </location>
</feature>
<feature type="transmembrane region" description="Helical" evidence="7">
    <location>
        <begin position="194"/>
        <end position="218"/>
    </location>
</feature>
<feature type="domain" description="Rhodopsin" evidence="8">
    <location>
        <begin position="55"/>
        <end position="285"/>
    </location>
</feature>
<evidence type="ECO:0000256" key="3">
    <source>
        <dbReference type="ARBA" id="ARBA00022989"/>
    </source>
</evidence>
<dbReference type="AlphaFoldDB" id="A0A4R8PX59"/>
<dbReference type="InterPro" id="IPR052337">
    <property type="entry name" value="SAT4-like"/>
</dbReference>
<dbReference type="PANTHER" id="PTHR33048">
    <property type="entry name" value="PTH11-LIKE INTEGRAL MEMBRANE PROTEIN (AFU_ORTHOLOGUE AFUA_5G11245)"/>
    <property type="match status" value="1"/>
</dbReference>
<evidence type="ECO:0000259" key="8">
    <source>
        <dbReference type="Pfam" id="PF20684"/>
    </source>
</evidence>
<feature type="transmembrane region" description="Helical" evidence="7">
    <location>
        <begin position="256"/>
        <end position="280"/>
    </location>
</feature>
<feature type="transmembrane region" description="Helical" evidence="7">
    <location>
        <begin position="114"/>
        <end position="136"/>
    </location>
</feature>
<dbReference type="Proteomes" id="UP000295083">
    <property type="component" value="Unassembled WGS sequence"/>
</dbReference>
<evidence type="ECO:0000313" key="9">
    <source>
        <dbReference type="EMBL" id="TDZ30487.1"/>
    </source>
</evidence>
<keyword evidence="2 7" id="KW-0812">Transmembrane</keyword>
<dbReference type="Pfam" id="PF20684">
    <property type="entry name" value="Fung_rhodopsin"/>
    <property type="match status" value="1"/>
</dbReference>
<dbReference type="PANTHER" id="PTHR33048:SF47">
    <property type="entry name" value="INTEGRAL MEMBRANE PROTEIN-RELATED"/>
    <property type="match status" value="1"/>
</dbReference>
<keyword evidence="10" id="KW-1185">Reference proteome</keyword>
<evidence type="ECO:0000256" key="5">
    <source>
        <dbReference type="ARBA" id="ARBA00038359"/>
    </source>
</evidence>
<comment type="similarity">
    <text evidence="5">Belongs to the SAT4 family.</text>
</comment>
<feature type="transmembrane region" description="Helical" evidence="7">
    <location>
        <begin position="71"/>
        <end position="94"/>
    </location>
</feature>
<name>A0A4R8PX59_9PEZI</name>
<dbReference type="InterPro" id="IPR049326">
    <property type="entry name" value="Rhodopsin_dom_fungi"/>
</dbReference>
<feature type="region of interest" description="Disordered" evidence="6">
    <location>
        <begin position="413"/>
        <end position="436"/>
    </location>
</feature>
<keyword evidence="4 7" id="KW-0472">Membrane</keyword>
<proteinExistence type="inferred from homology"/>
<gene>
    <name evidence="9" type="ORF">C8035_v002867</name>
</gene>
<evidence type="ECO:0000256" key="7">
    <source>
        <dbReference type="SAM" id="Phobius"/>
    </source>
</evidence>
<feature type="region of interest" description="Disordered" evidence="6">
    <location>
        <begin position="1"/>
        <end position="22"/>
    </location>
</feature>
<protein>
    <recommendedName>
        <fullName evidence="8">Rhodopsin domain-containing protein</fullName>
    </recommendedName>
</protein>
<feature type="transmembrane region" description="Helical" evidence="7">
    <location>
        <begin position="148"/>
        <end position="174"/>
    </location>
</feature>
<comment type="caution">
    <text evidence="9">The sequence shown here is derived from an EMBL/GenBank/DDBJ whole genome shotgun (WGS) entry which is preliminary data.</text>
</comment>
<dbReference type="EMBL" id="QAPG01000129">
    <property type="protein sequence ID" value="TDZ30487.1"/>
    <property type="molecule type" value="Genomic_DNA"/>
</dbReference>
<evidence type="ECO:0000256" key="1">
    <source>
        <dbReference type="ARBA" id="ARBA00004141"/>
    </source>
</evidence>
<organism evidence="9 10">
    <name type="scientific">Colletotrichum spinosum</name>
    <dbReference type="NCBI Taxonomy" id="1347390"/>
    <lineage>
        <taxon>Eukaryota</taxon>
        <taxon>Fungi</taxon>
        <taxon>Dikarya</taxon>
        <taxon>Ascomycota</taxon>
        <taxon>Pezizomycotina</taxon>
        <taxon>Sordariomycetes</taxon>
        <taxon>Hypocreomycetidae</taxon>
        <taxon>Glomerellales</taxon>
        <taxon>Glomerellaceae</taxon>
        <taxon>Colletotrichum</taxon>
        <taxon>Colletotrichum orbiculare species complex</taxon>
    </lineage>
</organism>